<evidence type="ECO:0000256" key="1">
    <source>
        <dbReference type="ARBA" id="ARBA00022679"/>
    </source>
</evidence>
<dbReference type="eggNOG" id="COG0515">
    <property type="taxonomic scope" value="Bacteria"/>
</dbReference>
<accession>F2R4B8</accession>
<evidence type="ECO:0000256" key="7">
    <source>
        <dbReference type="SAM" id="Phobius"/>
    </source>
</evidence>
<feature type="region of interest" description="Disordered" evidence="6">
    <location>
        <begin position="202"/>
        <end position="275"/>
    </location>
</feature>
<keyword evidence="4 5" id="KW-0067">ATP-binding</keyword>
<feature type="transmembrane region" description="Helical" evidence="7">
    <location>
        <begin position="110"/>
        <end position="132"/>
    </location>
</feature>
<evidence type="ECO:0000313" key="10">
    <source>
        <dbReference type="Proteomes" id="UP000006854"/>
    </source>
</evidence>
<evidence type="ECO:0000259" key="8">
    <source>
        <dbReference type="PROSITE" id="PS50011"/>
    </source>
</evidence>
<dbReference type="InterPro" id="IPR008271">
    <property type="entry name" value="Ser/Thr_kinase_AS"/>
</dbReference>
<keyword evidence="10" id="KW-1185">Reference proteome</keyword>
<dbReference type="SUPFAM" id="SSF56112">
    <property type="entry name" value="Protein kinase-like (PK-like)"/>
    <property type="match status" value="1"/>
</dbReference>
<dbReference type="Gene3D" id="1.10.510.10">
    <property type="entry name" value="Transferase(Phosphotransferase) domain 1"/>
    <property type="match status" value="1"/>
</dbReference>
<evidence type="ECO:0000313" key="9">
    <source>
        <dbReference type="EMBL" id="CCA53395.1"/>
    </source>
</evidence>
<organism evidence="9 10">
    <name type="scientific">Streptomyces venezuelae (strain ATCC 10712 / CBS 650.69 / DSM 40230 / JCM 4526 / NBRC 13096 / PD 04745)</name>
    <dbReference type="NCBI Taxonomy" id="953739"/>
    <lineage>
        <taxon>Bacteria</taxon>
        <taxon>Bacillati</taxon>
        <taxon>Actinomycetota</taxon>
        <taxon>Actinomycetes</taxon>
        <taxon>Kitasatosporales</taxon>
        <taxon>Streptomycetaceae</taxon>
        <taxon>Streptomyces</taxon>
    </lineage>
</organism>
<feature type="transmembrane region" description="Helical" evidence="7">
    <location>
        <begin position="13"/>
        <end position="32"/>
    </location>
</feature>
<dbReference type="EC" id="2.7.1.-" evidence="9"/>
<keyword evidence="1 9" id="KW-0808">Transferase</keyword>
<dbReference type="Pfam" id="PF00069">
    <property type="entry name" value="Pkinase"/>
    <property type="match status" value="1"/>
</dbReference>
<evidence type="ECO:0000256" key="5">
    <source>
        <dbReference type="PROSITE-ProRule" id="PRU10141"/>
    </source>
</evidence>
<dbReference type="HOGENOM" id="CLU_461460_0_0_11"/>
<feature type="transmembrane region" description="Helical" evidence="7">
    <location>
        <begin position="162"/>
        <end position="182"/>
    </location>
</feature>
<evidence type="ECO:0000256" key="3">
    <source>
        <dbReference type="ARBA" id="ARBA00022777"/>
    </source>
</evidence>
<dbReference type="STRING" id="953739.SVEN_0107"/>
<dbReference type="OrthoDB" id="9801841at2"/>
<feature type="compositionally biased region" description="Basic and acidic residues" evidence="6">
    <location>
        <begin position="224"/>
        <end position="239"/>
    </location>
</feature>
<dbReference type="Gene3D" id="3.30.200.20">
    <property type="entry name" value="Phosphorylase Kinase, domain 1"/>
    <property type="match status" value="1"/>
</dbReference>
<dbReference type="InterPro" id="IPR011009">
    <property type="entry name" value="Kinase-like_dom_sf"/>
</dbReference>
<dbReference type="InterPro" id="IPR017441">
    <property type="entry name" value="Protein_kinase_ATP_BS"/>
</dbReference>
<dbReference type="PROSITE" id="PS00107">
    <property type="entry name" value="PROTEIN_KINASE_ATP"/>
    <property type="match status" value="1"/>
</dbReference>
<dbReference type="CDD" id="cd14014">
    <property type="entry name" value="STKc_PknB_like"/>
    <property type="match status" value="1"/>
</dbReference>
<dbReference type="PANTHER" id="PTHR43289:SF34">
    <property type="entry name" value="SERINE_THREONINE-PROTEIN KINASE YBDM-RELATED"/>
    <property type="match status" value="1"/>
</dbReference>
<dbReference type="RefSeq" id="WP_015031315.1">
    <property type="nucleotide sequence ID" value="NC_018750.1"/>
</dbReference>
<reference evidence="9 10" key="1">
    <citation type="journal article" date="2011" name="BMC Genomics">
        <title>Genome-wide analysis of the role of GlnR in Streptomyces venezuelae provides new insights into global nitrogen regulation in actinomycetes.</title>
        <authorList>
            <person name="Pullan S.T."/>
            <person name="Bibb M.J."/>
            <person name="Merrick M."/>
        </authorList>
    </citation>
    <scope>NUCLEOTIDE SEQUENCE [LARGE SCALE GENOMIC DNA]</scope>
    <source>
        <strain evidence="10">ATCC 10712 / CBS 650.69 / DSM 40230 / JCM 4526 / NBRC 13096 / PD 04745</strain>
    </source>
</reference>
<dbReference type="PATRIC" id="fig|953739.5.peg.3917"/>
<keyword evidence="3 9" id="KW-0418">Kinase</keyword>
<keyword evidence="2 5" id="KW-0547">Nucleotide-binding</keyword>
<dbReference type="PROSITE" id="PS00108">
    <property type="entry name" value="PROTEIN_KINASE_ST"/>
    <property type="match status" value="1"/>
</dbReference>
<dbReference type="SMART" id="SM00220">
    <property type="entry name" value="S_TKc"/>
    <property type="match status" value="1"/>
</dbReference>
<dbReference type="PROSITE" id="PS50011">
    <property type="entry name" value="PROTEIN_KINASE_DOM"/>
    <property type="match status" value="1"/>
</dbReference>
<keyword evidence="7" id="KW-0472">Membrane</keyword>
<protein>
    <submittedName>
        <fullName evidence="9">Putative serine or threonine protein kinase</fullName>
        <ecNumber evidence="9">2.7.1.-</ecNumber>
    </submittedName>
</protein>
<evidence type="ECO:0000256" key="6">
    <source>
        <dbReference type="SAM" id="MobiDB-lite"/>
    </source>
</evidence>
<dbReference type="GeneID" id="51860715"/>
<feature type="binding site" evidence="5">
    <location>
        <position position="334"/>
    </location>
    <ligand>
        <name>ATP</name>
        <dbReference type="ChEBI" id="CHEBI:30616"/>
    </ligand>
</feature>
<dbReference type="Proteomes" id="UP000006854">
    <property type="component" value="Chromosome"/>
</dbReference>
<evidence type="ECO:0000256" key="2">
    <source>
        <dbReference type="ARBA" id="ARBA00022741"/>
    </source>
</evidence>
<dbReference type="EMBL" id="FR845719">
    <property type="protein sequence ID" value="CCA53395.1"/>
    <property type="molecule type" value="Genomic_DNA"/>
</dbReference>
<dbReference type="PANTHER" id="PTHR43289">
    <property type="entry name" value="MITOGEN-ACTIVATED PROTEIN KINASE KINASE KINASE 20-RELATED"/>
    <property type="match status" value="1"/>
</dbReference>
<dbReference type="KEGG" id="sve:SVEN_0107"/>
<dbReference type="GO" id="GO:0005524">
    <property type="term" value="F:ATP binding"/>
    <property type="evidence" value="ECO:0007669"/>
    <property type="project" value="UniProtKB-UniRule"/>
</dbReference>
<dbReference type="AlphaFoldDB" id="F2R4B8"/>
<name>F2R4B8_STRVP</name>
<feature type="domain" description="Protein kinase" evidence="8">
    <location>
        <begin position="305"/>
        <end position="574"/>
    </location>
</feature>
<sequence>MAEVADTGLALDVVTVVAPALLLRAATSPLLVRAQQAVRRQALAEPGTPPRRLPGAVVGELVLAVAGGVVLWLLPRYGVLGALADYNVLGRPVLLHNGVLLSGQYGYSLAVSWILYVLMVVLAAVMWPVLWFRTHRTLVATGVPGESWTATPAGRRRVGGLVAVRVVLGLLLPTGLALAALACQAVAYGVSRRYRHGAEVPGAGARVPVGRTPAGGRSGGQSPADRRSGGQAPADRRSGGESPAVQAPGARNPLGAVPPDAPTVGPAPAHPATYVPTQATPAAGALASVPHRPLLPGEPPRIGEYQLLGRIGAGGMGTVYLARREGAATQVALKTINPELMDNVDLLRRFQRESEVLSLVSGAYTARVLDSGVAAGRPYLAMELLDGRPLDVHLGEQGPIRTPEALRALALALAVALSGVHRLGLVHRDLKPANIMLTTAGPRLLDFGIADLVDGTRLTRTGAGPGTLTYMAPEQFGEERVGPAADVWAWACCVVCAAHGTSPFAATSTGAVIRRIVDTGPEPTALAAVRALDPELAAAVDRALTVDPAGRPADGAGLVELLTTRGTGHHEPTLVDDVREEITRGWRTLAL</sequence>
<dbReference type="InterPro" id="IPR000719">
    <property type="entry name" value="Prot_kinase_dom"/>
</dbReference>
<dbReference type="GO" id="GO:0004674">
    <property type="term" value="F:protein serine/threonine kinase activity"/>
    <property type="evidence" value="ECO:0007669"/>
    <property type="project" value="TreeGrafter"/>
</dbReference>
<evidence type="ECO:0000256" key="4">
    <source>
        <dbReference type="ARBA" id="ARBA00022840"/>
    </source>
</evidence>
<proteinExistence type="predicted"/>
<feature type="transmembrane region" description="Helical" evidence="7">
    <location>
        <begin position="53"/>
        <end position="74"/>
    </location>
</feature>
<gene>
    <name evidence="9" type="ordered locus">SVEN_0107</name>
</gene>
<keyword evidence="7" id="KW-1133">Transmembrane helix</keyword>
<keyword evidence="7" id="KW-0812">Transmembrane</keyword>